<protein>
    <submittedName>
        <fullName evidence="1">Uncharacterized protein</fullName>
    </submittedName>
</protein>
<dbReference type="EMBL" id="JABSTR010000010">
    <property type="protein sequence ID" value="KAH9379687.1"/>
    <property type="molecule type" value="Genomic_DNA"/>
</dbReference>
<evidence type="ECO:0000313" key="2">
    <source>
        <dbReference type="Proteomes" id="UP000821853"/>
    </source>
</evidence>
<dbReference type="Proteomes" id="UP000821853">
    <property type="component" value="Chromosome 8"/>
</dbReference>
<evidence type="ECO:0000313" key="1">
    <source>
        <dbReference type="EMBL" id="KAH9379687.1"/>
    </source>
</evidence>
<keyword evidence="2" id="KW-1185">Reference proteome</keyword>
<organism evidence="1 2">
    <name type="scientific">Haemaphysalis longicornis</name>
    <name type="common">Bush tick</name>
    <dbReference type="NCBI Taxonomy" id="44386"/>
    <lineage>
        <taxon>Eukaryota</taxon>
        <taxon>Metazoa</taxon>
        <taxon>Ecdysozoa</taxon>
        <taxon>Arthropoda</taxon>
        <taxon>Chelicerata</taxon>
        <taxon>Arachnida</taxon>
        <taxon>Acari</taxon>
        <taxon>Parasitiformes</taxon>
        <taxon>Ixodida</taxon>
        <taxon>Ixodoidea</taxon>
        <taxon>Ixodidae</taxon>
        <taxon>Haemaphysalinae</taxon>
        <taxon>Haemaphysalis</taxon>
    </lineage>
</organism>
<dbReference type="VEuPathDB" id="VectorBase:HLOH_049653"/>
<dbReference type="OMA" id="CNCERGV"/>
<accession>A0A9J6GZ19</accession>
<sequence length="133" mass="15097">MNDIMDGKYYSNMRKQTNVARDDITFTVNSDGSPVFKSAKYSIWPVQLTLNEPPLILRSMNVMTPLLWYGDEHRNMMLLLQDFVTQLEELNESSIAREYADGTVHSKVGKCNCERGVNPVIDPTLNPLIDPSS</sequence>
<comment type="caution">
    <text evidence="1">The sequence shown here is derived from an EMBL/GenBank/DDBJ whole genome shotgun (WGS) entry which is preliminary data.</text>
</comment>
<name>A0A9J6GZ19_HAELO</name>
<dbReference type="OrthoDB" id="6507725at2759"/>
<proteinExistence type="predicted"/>
<gene>
    <name evidence="1" type="ORF">HPB48_012321</name>
</gene>
<reference evidence="1 2" key="1">
    <citation type="journal article" date="2020" name="Cell">
        <title>Large-Scale Comparative Analyses of Tick Genomes Elucidate Their Genetic Diversity and Vector Capacities.</title>
        <authorList>
            <consortium name="Tick Genome and Microbiome Consortium (TIGMIC)"/>
            <person name="Jia N."/>
            <person name="Wang J."/>
            <person name="Shi W."/>
            <person name="Du L."/>
            <person name="Sun Y."/>
            <person name="Zhan W."/>
            <person name="Jiang J.F."/>
            <person name="Wang Q."/>
            <person name="Zhang B."/>
            <person name="Ji P."/>
            <person name="Bell-Sakyi L."/>
            <person name="Cui X.M."/>
            <person name="Yuan T.T."/>
            <person name="Jiang B.G."/>
            <person name="Yang W.F."/>
            <person name="Lam T.T."/>
            <person name="Chang Q.C."/>
            <person name="Ding S.J."/>
            <person name="Wang X.J."/>
            <person name="Zhu J.G."/>
            <person name="Ruan X.D."/>
            <person name="Zhao L."/>
            <person name="Wei J.T."/>
            <person name="Ye R.Z."/>
            <person name="Que T.C."/>
            <person name="Du C.H."/>
            <person name="Zhou Y.H."/>
            <person name="Cheng J.X."/>
            <person name="Dai P.F."/>
            <person name="Guo W.B."/>
            <person name="Han X.H."/>
            <person name="Huang E.J."/>
            <person name="Li L.F."/>
            <person name="Wei W."/>
            <person name="Gao Y.C."/>
            <person name="Liu J.Z."/>
            <person name="Shao H.Z."/>
            <person name="Wang X."/>
            <person name="Wang C.C."/>
            <person name="Yang T.C."/>
            <person name="Huo Q.B."/>
            <person name="Li W."/>
            <person name="Chen H.Y."/>
            <person name="Chen S.E."/>
            <person name="Zhou L.G."/>
            <person name="Ni X.B."/>
            <person name="Tian J.H."/>
            <person name="Sheng Y."/>
            <person name="Liu T."/>
            <person name="Pan Y.S."/>
            <person name="Xia L.Y."/>
            <person name="Li J."/>
            <person name="Zhao F."/>
            <person name="Cao W.C."/>
        </authorList>
    </citation>
    <scope>NUCLEOTIDE SEQUENCE [LARGE SCALE GENOMIC DNA]</scope>
    <source>
        <strain evidence="1">HaeL-2018</strain>
    </source>
</reference>
<dbReference type="AlphaFoldDB" id="A0A9J6GZ19"/>